<comment type="catalytic activity">
    <reaction evidence="1">
        <text>Endohydrolysis of (1-&gt;4)-beta-D-glucosidic linkages in cellulose, lichenin and cereal beta-D-glucans.</text>
        <dbReference type="EC" id="3.2.1.4"/>
    </reaction>
</comment>
<accession>A0ABN9Q2A2</accession>
<comment type="caution">
    <text evidence="11">The sequence shown here is derived from an EMBL/GenBank/DDBJ whole genome shotgun (WGS) entry which is preliminary data.</text>
</comment>
<evidence type="ECO:0000256" key="3">
    <source>
        <dbReference type="ARBA" id="ARBA00012601"/>
    </source>
</evidence>
<evidence type="ECO:0000256" key="6">
    <source>
        <dbReference type="ARBA" id="ARBA00023180"/>
    </source>
</evidence>
<dbReference type="PRINTS" id="PR00734">
    <property type="entry name" value="GLHYDRLASE7"/>
</dbReference>
<evidence type="ECO:0000256" key="9">
    <source>
        <dbReference type="ARBA" id="ARBA00023326"/>
    </source>
</evidence>
<keyword evidence="9" id="KW-0624">Polysaccharide degradation</keyword>
<gene>
    <name evidence="11" type="ORF">PCOR1329_LOCUS8114</name>
</gene>
<dbReference type="PANTHER" id="PTHR33753">
    <property type="entry name" value="1,4-BETA-D-GLUCAN CELLOBIOHYDROLASE B"/>
    <property type="match status" value="1"/>
</dbReference>
<name>A0ABN9Q2A2_9DINO</name>
<keyword evidence="8" id="KW-0326">Glycosidase</keyword>
<evidence type="ECO:0000256" key="8">
    <source>
        <dbReference type="ARBA" id="ARBA00023295"/>
    </source>
</evidence>
<proteinExistence type="inferred from homology"/>
<keyword evidence="6" id="KW-0325">Glycoprotein</keyword>
<keyword evidence="4" id="KW-0378">Hydrolase</keyword>
<keyword evidence="12" id="KW-1185">Reference proteome</keyword>
<sequence length="1916" mass="212018">MKFINNKANVEDWGMTLAESPEYEWVEVGPVGKYGACCAEFDILEANNQAIAITSHPCTIEGLQTCSGAEDLECGNKSKGLPGFCDKDGCGLNPYRMGEPTFYGPGSKFTLDTSKPFTVVTQFVTEDGTDEGALVDIRRKYVQDGQVIENAVATVLDEADQGNSLTDDLCSATVKKFNVTKKNEKHHTARKSRTWMDTFKLAGGTKAMGEAIGRGMVMSMSVWDDGLGRMNWLDSEKTLIDEDCLGGLQGAHRVRVWGLEEEKDKTFILEVLGGRDSCTPDNISHPGGHFKAMAAQPELMLRFCVWESNGVERQIEAADCSLHSDRVMGMGAIFFAKAVSSAVAVAETQSPVHSPRHLNFTEVISRGSRTSALLSEPGRLVAAFDRRPGQVFENAINAAGLSRVVASALLPQPGATLWISPFVAGRSFLRSRRYRRTIDEPAGGVEIPEVAEGSAMAAPPALVARGQRARRQLLKRRPGAAGAGGVSGIGPAEDYGHGLAMEAPAVTLRYSREIQERNEWCVMKATVSTVDTDGRWHVRCLLRDPVEHWTLFSEARGFLETLRSRGATGIVVNHCCWDRGEYDTQVKWMRARHVVDNASVMDDDARHLLDLLAWDVGTPCAAHDAHEALCWATERFVADPKAMSKELWIVVHSLKNSSAALKSWIPSVLNEVEFHDLGAEDNDVQARWKTLGLDPELVDELTWAAPRVAGNRLHLHPRVLQDANWQERVTTLVMAAFQWTEDAFEVKLRDKIAKLRRRRPENDDGRCEFFKTAVLAQTAEAQARADIDDDLALWEGLLNLHLARKGAEQRDMGIMHRLTDCRLTDDELQSVCLMWEGCEATASQVASLRQAALAPVVVLPPDLKDQYRRVPTPPQFPDQCKDAPAWGKMLARHRDHMRCTALHVRTPASDRWFAFTYARQRPHTASFCEMTRLPEEPPERVATGAQAEQRELTSHAFVWNSQFIYRRDIDFQAVDPSHISVVPFLTFASNGRCFSDFVEMPLEEWFAQMPALLRRDTEETDDALPEWITPYDFVKRPWLIEHLARKAGESSEDEGGPPAPAPPRAAAARVEPKVDDIFKYTMDKQLEHVVALAPRVPDFVVILRKGKTALEKTGLPIDFARGQGGTPEAKKWLQDRAGTRTFDASWRQFGEWKSIALCQFWCYKMQYLFDALRGYDLASHHDEGGAVKDPDILTELIRQLADGAPHWGRIEQEQQAAGEAMLSTPAKAQPGPAGTTPVKRSLFERAEQAEFGKSSRSSARARSQVGRNAGDAGKLAAIKAHFGKIEDDVLYGVVRQGKNLWQRVCDDWAQRESEGKKKHGPGYWPTLKSLYLNPEKIEGAGPQATVDPELLKGIESYGASTGKRSSNVLFTWFDTVQTVNPATFAELAKFVRGLTPLTVTLDKEATLKVMDLVNRAGLRTTAYLESFIDMMDIFDLVLLQLLGMSKRDKRGLRSFFQAEGSRLGLLMDMDMAWAIIDEQTDMARHIGHAVLLSGQCKTAEQAFKATKNDVVVAHLSAFVRQEVKTWDGHRVTKAVVERAREACLQEAKRVNAFLGEVPERKVDLVLAGQDIQMAVTTFGQEVELALHCGKKNRSWGKGLVALWLEAGLVAQGREDDGSTVGETELAGYNTSRGIMNELAESLSPTLDGAAVIRFLLSRSSRWLTHDPSGMCDVAWLRKFAGQAGADSMWLITKTKLPHPAYPNDAPAILASLRDFHESRVAGFCGRAPKSEVKTIIDAIQQYVKDERITPETVNIADAAKKREALERISHLYHKEVTNDANGMTVTLTGAKALKHLLGALQQKVAQGDNISVNDTMPLKVLNYVLDEDDQKLRLRITEEATTLLREQSAAGVVDAATMQVVESLGVVDAPRMHPKEMLSVVPAGPMSEGSASSTGAERRAKIARVASVFLKKQEGA</sequence>
<dbReference type="EC" id="3.2.1.4" evidence="3"/>
<feature type="compositionally biased region" description="Low complexity" evidence="10">
    <location>
        <begin position="1254"/>
        <end position="1263"/>
    </location>
</feature>
<dbReference type="PANTHER" id="PTHR33753:SF1">
    <property type="entry name" value="ENDO-BETA-1,4-GLUCANASE CELB"/>
    <property type="match status" value="1"/>
</dbReference>
<dbReference type="InterPro" id="IPR013320">
    <property type="entry name" value="ConA-like_dom_sf"/>
</dbReference>
<evidence type="ECO:0000256" key="10">
    <source>
        <dbReference type="SAM" id="MobiDB-lite"/>
    </source>
</evidence>
<dbReference type="EMBL" id="CAUYUJ010002224">
    <property type="protein sequence ID" value="CAK0799771.1"/>
    <property type="molecule type" value="Genomic_DNA"/>
</dbReference>
<comment type="similarity">
    <text evidence="2">Belongs to the glycosyl hydrolase 7 (cellulase C) family.</text>
</comment>
<evidence type="ECO:0000256" key="1">
    <source>
        <dbReference type="ARBA" id="ARBA00000966"/>
    </source>
</evidence>
<feature type="compositionally biased region" description="Basic and acidic residues" evidence="10">
    <location>
        <begin position="1241"/>
        <end position="1250"/>
    </location>
</feature>
<evidence type="ECO:0000313" key="11">
    <source>
        <dbReference type="EMBL" id="CAK0799771.1"/>
    </source>
</evidence>
<organism evidence="11 12">
    <name type="scientific">Prorocentrum cordatum</name>
    <dbReference type="NCBI Taxonomy" id="2364126"/>
    <lineage>
        <taxon>Eukaryota</taxon>
        <taxon>Sar</taxon>
        <taxon>Alveolata</taxon>
        <taxon>Dinophyceae</taxon>
        <taxon>Prorocentrales</taxon>
        <taxon>Prorocentraceae</taxon>
        <taxon>Prorocentrum</taxon>
    </lineage>
</organism>
<feature type="region of interest" description="Disordered" evidence="10">
    <location>
        <begin position="1046"/>
        <end position="1067"/>
    </location>
</feature>
<dbReference type="Gene3D" id="2.70.100.10">
    <property type="entry name" value="Glycoside hydrolase, family 7, domain"/>
    <property type="match status" value="1"/>
</dbReference>
<reference evidence="11" key="1">
    <citation type="submission" date="2023-10" db="EMBL/GenBank/DDBJ databases">
        <authorList>
            <person name="Chen Y."/>
            <person name="Shah S."/>
            <person name="Dougan E. K."/>
            <person name="Thang M."/>
            <person name="Chan C."/>
        </authorList>
    </citation>
    <scope>NUCLEOTIDE SEQUENCE [LARGE SCALE GENOMIC DNA]</scope>
</reference>
<dbReference type="Pfam" id="PF00840">
    <property type="entry name" value="Glyco_hydro_7"/>
    <property type="match status" value="1"/>
</dbReference>
<dbReference type="SUPFAM" id="SSF49899">
    <property type="entry name" value="Concanavalin A-like lectins/glucanases"/>
    <property type="match status" value="1"/>
</dbReference>
<dbReference type="InterPro" id="IPR001722">
    <property type="entry name" value="Glyco_hydro_7"/>
</dbReference>
<protein>
    <recommendedName>
        <fullName evidence="3">cellulase</fullName>
        <ecNumber evidence="3">3.2.1.4</ecNumber>
    </recommendedName>
</protein>
<evidence type="ECO:0000256" key="2">
    <source>
        <dbReference type="ARBA" id="ARBA00006044"/>
    </source>
</evidence>
<feature type="region of interest" description="Disordered" evidence="10">
    <location>
        <begin position="1215"/>
        <end position="1270"/>
    </location>
</feature>
<evidence type="ECO:0000256" key="5">
    <source>
        <dbReference type="ARBA" id="ARBA00023001"/>
    </source>
</evidence>
<evidence type="ECO:0000256" key="7">
    <source>
        <dbReference type="ARBA" id="ARBA00023277"/>
    </source>
</evidence>
<evidence type="ECO:0000256" key="4">
    <source>
        <dbReference type="ARBA" id="ARBA00022801"/>
    </source>
</evidence>
<evidence type="ECO:0000313" key="12">
    <source>
        <dbReference type="Proteomes" id="UP001189429"/>
    </source>
</evidence>
<keyword evidence="7" id="KW-0119">Carbohydrate metabolism</keyword>
<dbReference type="Proteomes" id="UP001189429">
    <property type="component" value="Unassembled WGS sequence"/>
</dbReference>
<dbReference type="InterPro" id="IPR037019">
    <property type="entry name" value="Glyco_hydro_7_sf"/>
</dbReference>
<keyword evidence="5" id="KW-0136">Cellulose degradation</keyword>